<dbReference type="RefSeq" id="WP_068843619.1">
    <property type="nucleotide sequence ID" value="NZ_FRBT01000001.1"/>
</dbReference>
<dbReference type="AlphaFoldDB" id="A0A1M6XXI0"/>
<name>A0A1M6XXI0_9FLAO</name>
<organism evidence="1 2">
    <name type="scientific">Flavobacterium chilense</name>
    <dbReference type="NCBI Taxonomy" id="946677"/>
    <lineage>
        <taxon>Bacteria</taxon>
        <taxon>Pseudomonadati</taxon>
        <taxon>Bacteroidota</taxon>
        <taxon>Flavobacteriia</taxon>
        <taxon>Flavobacteriales</taxon>
        <taxon>Flavobacteriaceae</taxon>
        <taxon>Flavobacterium</taxon>
    </lineage>
</organism>
<dbReference type="Gene3D" id="3.10.450.50">
    <property type="match status" value="1"/>
</dbReference>
<evidence type="ECO:0000313" key="2">
    <source>
        <dbReference type="Proteomes" id="UP000184028"/>
    </source>
</evidence>
<dbReference type="Proteomes" id="UP000184028">
    <property type="component" value="Unassembled WGS sequence"/>
</dbReference>
<protein>
    <submittedName>
        <fullName evidence="1">Uncharacterized protein</fullName>
    </submittedName>
</protein>
<sequence length="201" mass="23751">MKFYKLFFLSFIWILLAGFKPVNTSFASAKSIYFASDKQQLETLIRKTYEWIETKNLVSDFDPLENKKGTQYVGVNLKAHNKKLSELKNSNFFSQQFLDNYNKIALAIDTNLKNKKMEWLVGDLPPFGNDSNPWCNCQDYPDDYWKTLTINNLKIDKNEAIFNWSWSLKDNFKYKVKAVKENGIWKIAYLEGFDFKSYTQF</sequence>
<proteinExistence type="predicted"/>
<accession>A0A1M6XXI0</accession>
<evidence type="ECO:0000313" key="1">
    <source>
        <dbReference type="EMBL" id="SHL10701.1"/>
    </source>
</evidence>
<reference evidence="2" key="1">
    <citation type="submission" date="2016-11" db="EMBL/GenBank/DDBJ databases">
        <authorList>
            <person name="Varghese N."/>
            <person name="Submissions S."/>
        </authorList>
    </citation>
    <scope>NUCLEOTIDE SEQUENCE [LARGE SCALE GENOMIC DNA]</scope>
    <source>
        <strain evidence="2">DSM 24724</strain>
    </source>
</reference>
<dbReference type="OrthoDB" id="670847at2"/>
<gene>
    <name evidence="1" type="ORF">SAMN05444484_101326</name>
</gene>
<keyword evidence="2" id="KW-1185">Reference proteome</keyword>
<dbReference type="STRING" id="946677.SAMN05444484_101326"/>
<dbReference type="EMBL" id="FRBT01000001">
    <property type="protein sequence ID" value="SHL10701.1"/>
    <property type="molecule type" value="Genomic_DNA"/>
</dbReference>